<gene>
    <name evidence="3" type="ORF">SISSUDRAFT_1053159</name>
</gene>
<keyword evidence="4" id="KW-1185">Reference proteome</keyword>
<accession>A0A165ZDE0</accession>
<organism evidence="3 4">
    <name type="scientific">Sistotremastrum suecicum HHB10207 ss-3</name>
    <dbReference type="NCBI Taxonomy" id="1314776"/>
    <lineage>
        <taxon>Eukaryota</taxon>
        <taxon>Fungi</taxon>
        <taxon>Dikarya</taxon>
        <taxon>Basidiomycota</taxon>
        <taxon>Agaricomycotina</taxon>
        <taxon>Agaricomycetes</taxon>
        <taxon>Sistotremastrales</taxon>
        <taxon>Sistotremastraceae</taxon>
        <taxon>Sistotremastrum</taxon>
    </lineage>
</organism>
<evidence type="ECO:0000313" key="3">
    <source>
        <dbReference type="EMBL" id="KZT34195.1"/>
    </source>
</evidence>
<keyword evidence="2" id="KW-0812">Transmembrane</keyword>
<name>A0A165ZDE0_9AGAM</name>
<dbReference type="Proteomes" id="UP000076798">
    <property type="component" value="Unassembled WGS sequence"/>
</dbReference>
<sequence>MTNERRLFIDSNGGTDDLSTNADAKSPAASKFVKSRFHWHICPGTTSTIVTSLAYSAVLLWSIMQILIAR</sequence>
<feature type="region of interest" description="Disordered" evidence="1">
    <location>
        <begin position="1"/>
        <end position="22"/>
    </location>
</feature>
<evidence type="ECO:0000256" key="2">
    <source>
        <dbReference type="SAM" id="Phobius"/>
    </source>
</evidence>
<feature type="transmembrane region" description="Helical" evidence="2">
    <location>
        <begin position="49"/>
        <end position="69"/>
    </location>
</feature>
<keyword evidence="2" id="KW-0472">Membrane</keyword>
<feature type="compositionally biased region" description="Polar residues" evidence="1">
    <location>
        <begin position="12"/>
        <end position="22"/>
    </location>
</feature>
<dbReference type="AlphaFoldDB" id="A0A165ZDE0"/>
<dbReference type="EMBL" id="KV428194">
    <property type="protein sequence ID" value="KZT34195.1"/>
    <property type="molecule type" value="Genomic_DNA"/>
</dbReference>
<proteinExistence type="predicted"/>
<evidence type="ECO:0000313" key="4">
    <source>
        <dbReference type="Proteomes" id="UP000076798"/>
    </source>
</evidence>
<keyword evidence="2" id="KW-1133">Transmembrane helix</keyword>
<reference evidence="3 4" key="1">
    <citation type="journal article" date="2016" name="Mol. Biol. Evol.">
        <title>Comparative Genomics of Early-Diverging Mushroom-Forming Fungi Provides Insights into the Origins of Lignocellulose Decay Capabilities.</title>
        <authorList>
            <person name="Nagy L.G."/>
            <person name="Riley R."/>
            <person name="Tritt A."/>
            <person name="Adam C."/>
            <person name="Daum C."/>
            <person name="Floudas D."/>
            <person name="Sun H."/>
            <person name="Yadav J.S."/>
            <person name="Pangilinan J."/>
            <person name="Larsson K.H."/>
            <person name="Matsuura K."/>
            <person name="Barry K."/>
            <person name="Labutti K."/>
            <person name="Kuo R."/>
            <person name="Ohm R.A."/>
            <person name="Bhattacharya S.S."/>
            <person name="Shirouzu T."/>
            <person name="Yoshinaga Y."/>
            <person name="Martin F.M."/>
            <person name="Grigoriev I.V."/>
            <person name="Hibbett D.S."/>
        </authorList>
    </citation>
    <scope>NUCLEOTIDE SEQUENCE [LARGE SCALE GENOMIC DNA]</scope>
    <source>
        <strain evidence="3 4">HHB10207 ss-3</strain>
    </source>
</reference>
<protein>
    <submittedName>
        <fullName evidence="3">Uncharacterized protein</fullName>
    </submittedName>
</protein>
<evidence type="ECO:0000256" key="1">
    <source>
        <dbReference type="SAM" id="MobiDB-lite"/>
    </source>
</evidence>